<dbReference type="Proteomes" id="UP000070412">
    <property type="component" value="Unassembled WGS sequence"/>
</dbReference>
<sequence>MKTKNALQIFLLITNMLNSSANFLTKNSKSIETVLNYYSKEISPNRTRLILRNIRMNCRRVIANQFLQCSSRFENESLRLFGRELNWKSYENKWNLCCAIYRHQQCLMQSLRMNSLHSMMLCDENDCAIGQAILDQTNPNKITEGFCPPQHMEYKICNAENNWNIFTSIVLMLGSISLMISIVFAGYVFWLIRQRFAIHFRPLENTELETISIN</sequence>
<dbReference type="OrthoDB" id="10343944at2759"/>
<keyword evidence="5" id="KW-1185">Reference proteome</keyword>
<reference evidence="4" key="3">
    <citation type="submission" date="2022-06" db="UniProtKB">
        <authorList>
            <consortium name="EnsemblMetazoa"/>
        </authorList>
    </citation>
    <scope>IDENTIFICATION</scope>
</reference>
<evidence type="ECO:0000256" key="2">
    <source>
        <dbReference type="SAM" id="SignalP"/>
    </source>
</evidence>
<gene>
    <name evidence="3" type="ORF">SSS_7356</name>
</gene>
<feature type="transmembrane region" description="Helical" evidence="1">
    <location>
        <begin position="165"/>
        <end position="192"/>
    </location>
</feature>
<name>A0A834RKP8_SARSC</name>
<keyword evidence="1" id="KW-0472">Membrane</keyword>
<protein>
    <submittedName>
        <fullName evidence="3 4">Uncharacterized protein</fullName>
    </submittedName>
</protein>
<reference evidence="5" key="1">
    <citation type="journal article" date="2020" name="PLoS Negl. Trop. Dis.">
        <title>High-quality nuclear genome for Sarcoptes scabiei-A critical resource for a neglected parasite.</title>
        <authorList>
            <person name="Korhonen P.K."/>
            <person name="Gasser R.B."/>
            <person name="Ma G."/>
            <person name="Wang T."/>
            <person name="Stroehlein A.J."/>
            <person name="Young N.D."/>
            <person name="Ang C.S."/>
            <person name="Fernando D.D."/>
            <person name="Lu H.C."/>
            <person name="Taylor S."/>
            <person name="Reynolds S.L."/>
            <person name="Mofiz E."/>
            <person name="Najaraj S.H."/>
            <person name="Gowda H."/>
            <person name="Madugundu A."/>
            <person name="Renuse S."/>
            <person name="Holt D."/>
            <person name="Pandey A."/>
            <person name="Papenfuss A.T."/>
            <person name="Fischer K."/>
        </authorList>
    </citation>
    <scope>NUCLEOTIDE SEQUENCE [LARGE SCALE GENOMIC DNA]</scope>
</reference>
<feature type="chain" id="PRO_5038316163" evidence="2">
    <location>
        <begin position="22"/>
        <end position="214"/>
    </location>
</feature>
<evidence type="ECO:0000256" key="1">
    <source>
        <dbReference type="SAM" id="Phobius"/>
    </source>
</evidence>
<dbReference type="EnsemblMetazoa" id="SSS_7356s_mrna">
    <property type="protein sequence ID" value="KAF7496343.1"/>
    <property type="gene ID" value="SSS_7356"/>
</dbReference>
<evidence type="ECO:0000313" key="5">
    <source>
        <dbReference type="Proteomes" id="UP000070412"/>
    </source>
</evidence>
<dbReference type="EMBL" id="WVUK01000012">
    <property type="protein sequence ID" value="KAF7496343.1"/>
    <property type="molecule type" value="Genomic_DNA"/>
</dbReference>
<feature type="signal peptide" evidence="2">
    <location>
        <begin position="1"/>
        <end position="21"/>
    </location>
</feature>
<dbReference type="AlphaFoldDB" id="A0A834RKP8"/>
<keyword evidence="2" id="KW-0732">Signal</keyword>
<accession>A0A834RKP8</accession>
<organism evidence="3">
    <name type="scientific">Sarcoptes scabiei</name>
    <name type="common">Itch mite</name>
    <name type="synonym">Acarus scabiei</name>
    <dbReference type="NCBI Taxonomy" id="52283"/>
    <lineage>
        <taxon>Eukaryota</taxon>
        <taxon>Metazoa</taxon>
        <taxon>Ecdysozoa</taxon>
        <taxon>Arthropoda</taxon>
        <taxon>Chelicerata</taxon>
        <taxon>Arachnida</taxon>
        <taxon>Acari</taxon>
        <taxon>Acariformes</taxon>
        <taxon>Sarcoptiformes</taxon>
        <taxon>Astigmata</taxon>
        <taxon>Psoroptidia</taxon>
        <taxon>Sarcoptoidea</taxon>
        <taxon>Sarcoptidae</taxon>
        <taxon>Sarcoptinae</taxon>
        <taxon>Sarcoptes</taxon>
    </lineage>
</organism>
<keyword evidence="1" id="KW-0812">Transmembrane</keyword>
<evidence type="ECO:0000313" key="3">
    <source>
        <dbReference type="EMBL" id="KAF7496343.1"/>
    </source>
</evidence>
<reference evidence="3" key="2">
    <citation type="submission" date="2020-01" db="EMBL/GenBank/DDBJ databases">
        <authorList>
            <person name="Korhonen P.K.K."/>
            <person name="Guangxu M.G."/>
            <person name="Wang T.W."/>
            <person name="Stroehlein A.J.S."/>
            <person name="Young N.D."/>
            <person name="Ang C.-S.A."/>
            <person name="Fernando D.W.F."/>
            <person name="Lu H.L."/>
            <person name="Taylor S.T."/>
            <person name="Ehtesham M.E.M."/>
            <person name="Najaraj S.H.N."/>
            <person name="Harsha G.H.G."/>
            <person name="Madugundu A.M."/>
            <person name="Renuse S.R."/>
            <person name="Holt D.H."/>
            <person name="Pandey A.P."/>
            <person name="Papenfuss A.P."/>
            <person name="Gasser R.B.G."/>
            <person name="Fischer K.F."/>
        </authorList>
    </citation>
    <scope>NUCLEOTIDE SEQUENCE</scope>
    <source>
        <strain evidence="3">SSS_KF_BRIS2020</strain>
    </source>
</reference>
<evidence type="ECO:0000313" key="4">
    <source>
        <dbReference type="EnsemblMetazoa" id="KAF7496343.1"/>
    </source>
</evidence>
<keyword evidence="1" id="KW-1133">Transmembrane helix</keyword>
<proteinExistence type="predicted"/>